<keyword evidence="1" id="KW-0456">Lyase</keyword>
<dbReference type="InterPro" id="IPR016104">
    <property type="entry name" value="Pyr-dep_his/arg-deCO2ase"/>
</dbReference>
<keyword evidence="2" id="KW-1185">Reference proteome</keyword>
<dbReference type="SFLD" id="SFLDS00055">
    <property type="entry name" value="Pyruvoyl-Dependent_Histidine/A"/>
    <property type="match status" value="1"/>
</dbReference>
<evidence type="ECO:0000313" key="1">
    <source>
        <dbReference type="EMBL" id="CAE6762913.1"/>
    </source>
</evidence>
<dbReference type="EC" id="4.1.1.19" evidence="1"/>
<sequence length="191" mass="21194">MVPTHMFLTRGVGVHKEKLAAFEQALRSAGVAYCNLVSVSSILPPNCKILPRKRGEKLLNPGEITFCVMARSETNERNRLISASIGLAIPTDRDTYGYLSEHHAYGETDEESGEYTEDLAAQMLATTQGIEFDPDVAWKEREQVFKMGGKIVRTLNITQSAVGRPNRWTCVIALAVFIPTENIPKSLRNKA</sequence>
<gene>
    <name evidence="1" type="primary">pdaD</name>
    <name evidence="1" type="ORF">NSPZN2_30732</name>
</gene>
<dbReference type="Proteomes" id="UP000675880">
    <property type="component" value="Unassembled WGS sequence"/>
</dbReference>
<dbReference type="PANTHER" id="PTHR40438:SF1">
    <property type="entry name" value="PYRUVOYL-DEPENDENT ARGININE DECARBOXYLASE"/>
    <property type="match status" value="1"/>
</dbReference>
<dbReference type="KEGG" id="nde:NIDE3973"/>
<reference evidence="1 2" key="1">
    <citation type="submission" date="2021-02" db="EMBL/GenBank/DDBJ databases">
        <authorList>
            <person name="Han P."/>
        </authorList>
    </citation>
    <scope>NUCLEOTIDE SEQUENCE [LARGE SCALE GENOMIC DNA]</scope>
    <source>
        <strain evidence="1">Candidatus Nitrospira sp. ZN2</strain>
    </source>
</reference>
<dbReference type="GO" id="GO:0006527">
    <property type="term" value="P:L-arginine catabolic process"/>
    <property type="evidence" value="ECO:0007669"/>
    <property type="project" value="InterPro"/>
</dbReference>
<dbReference type="Pfam" id="PF01862">
    <property type="entry name" value="PvlArgDC"/>
    <property type="match status" value="1"/>
</dbReference>
<organism evidence="1 2">
    <name type="scientific">Nitrospira defluvii</name>
    <dbReference type="NCBI Taxonomy" id="330214"/>
    <lineage>
        <taxon>Bacteria</taxon>
        <taxon>Pseudomonadati</taxon>
        <taxon>Nitrospirota</taxon>
        <taxon>Nitrospiria</taxon>
        <taxon>Nitrospirales</taxon>
        <taxon>Nitrospiraceae</taxon>
        <taxon>Nitrospira</taxon>
    </lineage>
</organism>
<dbReference type="NCBIfam" id="TIGR00286">
    <property type="entry name" value="pyruvoyl-dependent arginine decarboxylase"/>
    <property type="match status" value="1"/>
</dbReference>
<dbReference type="InterPro" id="IPR002724">
    <property type="entry name" value="Pyruvoyl-dep_arg_deCO2ase"/>
</dbReference>
<evidence type="ECO:0000313" key="2">
    <source>
        <dbReference type="Proteomes" id="UP000675880"/>
    </source>
</evidence>
<dbReference type="PANTHER" id="PTHR40438">
    <property type="entry name" value="PYRUVOYL-DEPENDENT ARGININE DECARBOXYLASE"/>
    <property type="match status" value="1"/>
</dbReference>
<dbReference type="EMBL" id="CAJNBJ010000016">
    <property type="protein sequence ID" value="CAE6762913.1"/>
    <property type="molecule type" value="Genomic_DNA"/>
</dbReference>
<protein>
    <submittedName>
        <fullName evidence="1">Pyruvoyl-dependent arginine decarboxylase</fullName>
        <ecNumber evidence="1">4.1.1.19</ecNumber>
    </submittedName>
</protein>
<comment type="caution">
    <text evidence="1">The sequence shown here is derived from an EMBL/GenBank/DDBJ whole genome shotgun (WGS) entry which is preliminary data.</text>
</comment>
<dbReference type="PIRSF" id="PIRSF005216">
    <property type="entry name" value="Pyruvoyl-dep_arg_deCO2ase"/>
    <property type="match status" value="1"/>
</dbReference>
<dbReference type="SUPFAM" id="SSF56271">
    <property type="entry name" value="Pyruvoyl-dependent histidine and arginine decarboxylases"/>
    <property type="match status" value="1"/>
</dbReference>
<proteinExistence type="inferred from homology"/>
<accession>A0ABM8RNM6</accession>
<dbReference type="SFLD" id="SFLDG01170">
    <property type="entry name" value="Pyruvoyl-dependent_arginine_de"/>
    <property type="match status" value="1"/>
</dbReference>
<name>A0ABM8RNM6_9BACT</name>
<dbReference type="GO" id="GO:0008792">
    <property type="term" value="F:arginine decarboxylase activity"/>
    <property type="evidence" value="ECO:0007669"/>
    <property type="project" value="UniProtKB-EC"/>
</dbReference>
<dbReference type="InterPro" id="IPR016105">
    <property type="entry name" value="Pyr-dep_his/arg-deCO2ase_sand"/>
</dbReference>
<dbReference type="Gene3D" id="3.50.20.10">
    <property type="entry name" value="Pyruvoyl-Dependent Histidine Decarboxylase, subunit B"/>
    <property type="match status" value="1"/>
</dbReference>
<dbReference type="Gene3D" id="3.30.60.30">
    <property type="match status" value="1"/>
</dbReference>
<dbReference type="HAMAP" id="MF_01404">
    <property type="entry name" value="PvlArgDC"/>
    <property type="match status" value="1"/>
</dbReference>